<dbReference type="PANTHER" id="PTHR30595:SF6">
    <property type="entry name" value="SCHLAFEN ALBA-2 DOMAIN-CONTAINING PROTEIN"/>
    <property type="match status" value="1"/>
</dbReference>
<dbReference type="AlphaFoldDB" id="A5G8J1"/>
<evidence type="ECO:0000313" key="1">
    <source>
        <dbReference type="EMBL" id="ABQ28109.1"/>
    </source>
</evidence>
<proteinExistence type="predicted"/>
<gene>
    <name evidence="1" type="ordered locus">Gura_3965</name>
</gene>
<sequence length="213" mass="24940">MRFSCILSGIRMVKYDMSSTTRNEIREHLNESGTGAMRSANLEPPRFQDRRSSFLVIMRNLTLMNTEAIAWLNRYADRPLNDRQRLALVYLRHNQQITNFDYQRLAHVDSLTASRELRGLVQNGLTLQHSSRRWTHYTLNVSTIDKVEVSLPLLLEDKVLDYVRRHGFITRKQCAELLDLKDIPARKFLFRMRDKGILKQTGFKRGSQYVLPG</sequence>
<organism evidence="1 2">
    <name type="scientific">Geotalea uraniireducens (strain Rf4)</name>
    <name type="common">Geobacter uraniireducens</name>
    <dbReference type="NCBI Taxonomy" id="351605"/>
    <lineage>
        <taxon>Bacteria</taxon>
        <taxon>Pseudomonadati</taxon>
        <taxon>Thermodesulfobacteriota</taxon>
        <taxon>Desulfuromonadia</taxon>
        <taxon>Geobacterales</taxon>
        <taxon>Geobacteraceae</taxon>
        <taxon>Geotalea</taxon>
    </lineage>
</organism>
<dbReference type="InterPro" id="IPR036388">
    <property type="entry name" value="WH-like_DNA-bd_sf"/>
</dbReference>
<accession>A5G8J1</accession>
<reference evidence="1 2" key="1">
    <citation type="submission" date="2007-05" db="EMBL/GenBank/DDBJ databases">
        <title>Complete sequence of Geobacter uraniireducens Rf4.</title>
        <authorList>
            <consortium name="US DOE Joint Genome Institute"/>
            <person name="Copeland A."/>
            <person name="Lucas S."/>
            <person name="Lapidus A."/>
            <person name="Barry K."/>
            <person name="Detter J.C."/>
            <person name="Glavina del Rio T."/>
            <person name="Hammon N."/>
            <person name="Israni S."/>
            <person name="Dalin E."/>
            <person name="Tice H."/>
            <person name="Pitluck S."/>
            <person name="Chertkov O."/>
            <person name="Brettin T."/>
            <person name="Bruce D."/>
            <person name="Han C."/>
            <person name="Schmutz J."/>
            <person name="Larimer F."/>
            <person name="Land M."/>
            <person name="Hauser L."/>
            <person name="Kyrpides N."/>
            <person name="Mikhailova N."/>
            <person name="Shelobolina E."/>
            <person name="Aklujkar M."/>
            <person name="Lovley D."/>
            <person name="Richardson P."/>
        </authorList>
    </citation>
    <scope>NUCLEOTIDE SEQUENCE [LARGE SCALE GENOMIC DNA]</scope>
    <source>
        <strain evidence="1 2">Rf4</strain>
    </source>
</reference>
<dbReference type="STRING" id="351605.Gura_3965"/>
<dbReference type="HOGENOM" id="CLU_1292864_0_0_7"/>
<dbReference type="PANTHER" id="PTHR30595">
    <property type="entry name" value="GLPR-RELATED TRANSCRIPTIONAL REPRESSOR"/>
    <property type="match status" value="1"/>
</dbReference>
<evidence type="ECO:0000313" key="2">
    <source>
        <dbReference type="Proteomes" id="UP000006695"/>
    </source>
</evidence>
<dbReference type="EMBL" id="CP000698">
    <property type="protein sequence ID" value="ABQ28109.1"/>
    <property type="molecule type" value="Genomic_DNA"/>
</dbReference>
<protein>
    <submittedName>
        <fullName evidence="1">Putative transcriptional regulator</fullName>
    </submittedName>
</protein>
<dbReference type="SUPFAM" id="SSF46785">
    <property type="entry name" value="Winged helix' DNA-binding domain"/>
    <property type="match status" value="1"/>
</dbReference>
<dbReference type="InterPro" id="IPR036390">
    <property type="entry name" value="WH_DNA-bd_sf"/>
</dbReference>
<dbReference type="Gene3D" id="1.10.10.10">
    <property type="entry name" value="Winged helix-like DNA-binding domain superfamily/Winged helix DNA-binding domain"/>
    <property type="match status" value="2"/>
</dbReference>
<name>A5G8J1_GEOUR</name>
<dbReference type="Proteomes" id="UP000006695">
    <property type="component" value="Chromosome"/>
</dbReference>
<keyword evidence="2" id="KW-1185">Reference proteome</keyword>
<dbReference type="KEGG" id="gur:Gura_3965"/>